<accession>A0A0A9TIV4</accession>
<dbReference type="AlphaFoldDB" id="A0A0A9TIV4"/>
<dbReference type="EMBL" id="GBRH01259501">
    <property type="protein sequence ID" value="JAD38394.1"/>
    <property type="molecule type" value="Transcribed_RNA"/>
</dbReference>
<protein>
    <submittedName>
        <fullName evidence="1">Uncharacterized protein</fullName>
    </submittedName>
</protein>
<evidence type="ECO:0000313" key="1">
    <source>
        <dbReference type="EMBL" id="JAD38394.1"/>
    </source>
</evidence>
<organism evidence="1">
    <name type="scientific">Arundo donax</name>
    <name type="common">Giant reed</name>
    <name type="synonym">Donax arundinaceus</name>
    <dbReference type="NCBI Taxonomy" id="35708"/>
    <lineage>
        <taxon>Eukaryota</taxon>
        <taxon>Viridiplantae</taxon>
        <taxon>Streptophyta</taxon>
        <taxon>Embryophyta</taxon>
        <taxon>Tracheophyta</taxon>
        <taxon>Spermatophyta</taxon>
        <taxon>Magnoliopsida</taxon>
        <taxon>Liliopsida</taxon>
        <taxon>Poales</taxon>
        <taxon>Poaceae</taxon>
        <taxon>PACMAD clade</taxon>
        <taxon>Arundinoideae</taxon>
        <taxon>Arundineae</taxon>
        <taxon>Arundo</taxon>
    </lineage>
</organism>
<sequence length="50" mass="5563">MRCYASISSLLPAFAVHLSHSWKEHSSQGHPLYSLPVQERSLLPWLASSG</sequence>
<reference evidence="1" key="1">
    <citation type="submission" date="2014-09" db="EMBL/GenBank/DDBJ databases">
        <authorList>
            <person name="Magalhaes I.L.F."/>
            <person name="Oliveira U."/>
            <person name="Santos F.R."/>
            <person name="Vidigal T.H.D.A."/>
            <person name="Brescovit A.D."/>
            <person name="Santos A.J."/>
        </authorList>
    </citation>
    <scope>NUCLEOTIDE SEQUENCE</scope>
    <source>
        <tissue evidence="1">Shoot tissue taken approximately 20 cm above the soil surface</tissue>
    </source>
</reference>
<reference evidence="1" key="2">
    <citation type="journal article" date="2015" name="Data Brief">
        <title>Shoot transcriptome of the giant reed, Arundo donax.</title>
        <authorList>
            <person name="Barrero R.A."/>
            <person name="Guerrero F.D."/>
            <person name="Moolhuijzen P."/>
            <person name="Goolsby J.A."/>
            <person name="Tidwell J."/>
            <person name="Bellgard S.E."/>
            <person name="Bellgard M.I."/>
        </authorList>
    </citation>
    <scope>NUCLEOTIDE SEQUENCE</scope>
    <source>
        <tissue evidence="1">Shoot tissue taken approximately 20 cm above the soil surface</tissue>
    </source>
</reference>
<name>A0A0A9TIV4_ARUDO</name>
<proteinExistence type="predicted"/>